<dbReference type="EMBL" id="MPGH01000121">
    <property type="protein sequence ID" value="OLN86514.1"/>
    <property type="molecule type" value="Genomic_DNA"/>
</dbReference>
<evidence type="ECO:0000313" key="3">
    <source>
        <dbReference type="EMBL" id="OLN86514.1"/>
    </source>
</evidence>
<dbReference type="AlphaFoldDB" id="A0A1Q8RQB6"/>
<protein>
    <submittedName>
        <fullName evidence="3">Uncharacterized protein</fullName>
    </submittedName>
</protein>
<accession>A0A1Q8RQB6</accession>
<reference evidence="3 4" key="1">
    <citation type="submission" date="2016-11" db="EMBL/GenBank/DDBJ databases">
        <title>Draft Genome Assembly of Colletotrichum chlorophyti a pathogen of herbaceous plants.</title>
        <authorList>
            <person name="Gan P."/>
            <person name="Narusaka M."/>
            <person name="Tsushima A."/>
            <person name="Narusaka Y."/>
            <person name="Takano Y."/>
            <person name="Shirasu K."/>
        </authorList>
    </citation>
    <scope>NUCLEOTIDE SEQUENCE [LARGE SCALE GENOMIC DNA]</scope>
    <source>
        <strain evidence="3 4">NTL11</strain>
    </source>
</reference>
<feature type="region of interest" description="Disordered" evidence="1">
    <location>
        <begin position="35"/>
        <end position="55"/>
    </location>
</feature>
<dbReference type="OrthoDB" id="4792227at2759"/>
<keyword evidence="2" id="KW-0732">Signal</keyword>
<feature type="chain" id="PRO_5013000087" evidence="2">
    <location>
        <begin position="26"/>
        <end position="97"/>
    </location>
</feature>
<proteinExistence type="predicted"/>
<name>A0A1Q8RQB6_9PEZI</name>
<organism evidence="3 4">
    <name type="scientific">Colletotrichum chlorophyti</name>
    <dbReference type="NCBI Taxonomy" id="708187"/>
    <lineage>
        <taxon>Eukaryota</taxon>
        <taxon>Fungi</taxon>
        <taxon>Dikarya</taxon>
        <taxon>Ascomycota</taxon>
        <taxon>Pezizomycotina</taxon>
        <taxon>Sordariomycetes</taxon>
        <taxon>Hypocreomycetidae</taxon>
        <taxon>Glomerellales</taxon>
        <taxon>Glomerellaceae</taxon>
        <taxon>Colletotrichum</taxon>
    </lineage>
</organism>
<comment type="caution">
    <text evidence="3">The sequence shown here is derived from an EMBL/GenBank/DDBJ whole genome shotgun (WGS) entry which is preliminary data.</text>
</comment>
<evidence type="ECO:0000256" key="2">
    <source>
        <dbReference type="SAM" id="SignalP"/>
    </source>
</evidence>
<evidence type="ECO:0000256" key="1">
    <source>
        <dbReference type="SAM" id="MobiDB-lite"/>
    </source>
</evidence>
<evidence type="ECO:0000313" key="4">
    <source>
        <dbReference type="Proteomes" id="UP000186583"/>
    </source>
</evidence>
<sequence length="97" mass="10714">MTGIHHHLLLLFFLAILLAISSVSGRQIDRQLLVSPRQSTGQDEERSTGNCTQMSNKCNIPSRNTQCPFDGAPCVLIEPKGDSSRRPEVRCNYLGST</sequence>
<dbReference type="Proteomes" id="UP000186583">
    <property type="component" value="Unassembled WGS sequence"/>
</dbReference>
<keyword evidence="4" id="KW-1185">Reference proteome</keyword>
<gene>
    <name evidence="3" type="ORF">CCHL11_10272</name>
</gene>
<feature type="signal peptide" evidence="2">
    <location>
        <begin position="1"/>
        <end position="25"/>
    </location>
</feature>